<dbReference type="SMART" id="SM00228">
    <property type="entry name" value="PDZ"/>
    <property type="match status" value="1"/>
</dbReference>
<dbReference type="InterPro" id="IPR043504">
    <property type="entry name" value="Peptidase_S1_PA_chymotrypsin"/>
</dbReference>
<dbReference type="PROSITE" id="PS50106">
    <property type="entry name" value="PDZ"/>
    <property type="match status" value="1"/>
</dbReference>
<dbReference type="AlphaFoldDB" id="A0A7I9UUZ2"/>
<feature type="compositionally biased region" description="Polar residues" evidence="4">
    <location>
        <begin position="1"/>
        <end position="11"/>
    </location>
</feature>
<evidence type="ECO:0000313" key="6">
    <source>
        <dbReference type="EMBL" id="GED96988.1"/>
    </source>
</evidence>
<dbReference type="Pfam" id="PF13180">
    <property type="entry name" value="PDZ_2"/>
    <property type="match status" value="1"/>
</dbReference>
<dbReference type="SUPFAM" id="SSF50494">
    <property type="entry name" value="Trypsin-like serine proteases"/>
    <property type="match status" value="1"/>
</dbReference>
<evidence type="ECO:0000256" key="1">
    <source>
        <dbReference type="ARBA" id="ARBA00010541"/>
    </source>
</evidence>
<comment type="caution">
    <text evidence="6">The sequence shown here is derived from an EMBL/GenBank/DDBJ whole genome shotgun (WGS) entry which is preliminary data.</text>
</comment>
<comment type="similarity">
    <text evidence="1">Belongs to the peptidase S1C family.</text>
</comment>
<dbReference type="InterPro" id="IPR036034">
    <property type="entry name" value="PDZ_sf"/>
</dbReference>
<evidence type="ECO:0000256" key="2">
    <source>
        <dbReference type="ARBA" id="ARBA00022670"/>
    </source>
</evidence>
<dbReference type="Proteomes" id="UP000444980">
    <property type="component" value="Unassembled WGS sequence"/>
</dbReference>
<feature type="region of interest" description="Disordered" evidence="4">
    <location>
        <begin position="371"/>
        <end position="393"/>
    </location>
</feature>
<organism evidence="6 7">
    <name type="scientific">Gordonia crocea</name>
    <dbReference type="NCBI Taxonomy" id="589162"/>
    <lineage>
        <taxon>Bacteria</taxon>
        <taxon>Bacillati</taxon>
        <taxon>Actinomycetota</taxon>
        <taxon>Actinomycetes</taxon>
        <taxon>Mycobacteriales</taxon>
        <taxon>Gordoniaceae</taxon>
        <taxon>Gordonia</taxon>
    </lineage>
</organism>
<gene>
    <name evidence="6" type="ORF">nbrc107697_10270</name>
</gene>
<dbReference type="RefSeq" id="WP_228460686.1">
    <property type="nucleotide sequence ID" value="NZ_BJOU01000001.1"/>
</dbReference>
<reference evidence="7" key="1">
    <citation type="submission" date="2019-06" db="EMBL/GenBank/DDBJ databases">
        <title>Gordonia isolated from sludge of a wastewater treatment plant.</title>
        <authorList>
            <person name="Tamura T."/>
            <person name="Aoyama K."/>
            <person name="Kang Y."/>
            <person name="Saito S."/>
            <person name="Akiyama N."/>
            <person name="Yazawa K."/>
            <person name="Gonoi T."/>
            <person name="Mikami Y."/>
        </authorList>
    </citation>
    <scope>NUCLEOTIDE SEQUENCE [LARGE SCALE GENOMIC DNA]</scope>
    <source>
        <strain evidence="7">NBRC 107697</strain>
    </source>
</reference>
<feature type="region of interest" description="Disordered" evidence="4">
    <location>
        <begin position="1"/>
        <end position="94"/>
    </location>
</feature>
<proteinExistence type="inferred from homology"/>
<feature type="domain" description="PDZ" evidence="5">
    <location>
        <begin position="363"/>
        <end position="449"/>
    </location>
</feature>
<feature type="compositionally biased region" description="Low complexity" evidence="4">
    <location>
        <begin position="41"/>
        <end position="70"/>
    </location>
</feature>
<dbReference type="PRINTS" id="PR00834">
    <property type="entry name" value="PROTEASES2C"/>
</dbReference>
<accession>A0A7I9UUZ2</accession>
<dbReference type="InterPro" id="IPR009003">
    <property type="entry name" value="Peptidase_S1_PA"/>
</dbReference>
<dbReference type="InterPro" id="IPR001940">
    <property type="entry name" value="Peptidase_S1C"/>
</dbReference>
<dbReference type="PANTHER" id="PTHR43343">
    <property type="entry name" value="PEPTIDASE S12"/>
    <property type="match status" value="1"/>
</dbReference>
<dbReference type="Gene3D" id="2.30.42.10">
    <property type="match status" value="1"/>
</dbReference>
<dbReference type="Gene3D" id="2.40.10.10">
    <property type="entry name" value="Trypsin-like serine proteases"/>
    <property type="match status" value="2"/>
</dbReference>
<name>A0A7I9UUZ2_9ACTN</name>
<keyword evidence="2 6" id="KW-0645">Protease</keyword>
<dbReference type="GO" id="GO:0004252">
    <property type="term" value="F:serine-type endopeptidase activity"/>
    <property type="evidence" value="ECO:0007669"/>
    <property type="project" value="InterPro"/>
</dbReference>
<feature type="region of interest" description="Disordered" evidence="4">
    <location>
        <begin position="121"/>
        <end position="151"/>
    </location>
</feature>
<sequence length="465" mass="46114">MTQPPNDNSPWQMPRTPDDESVSGQVPGRPPTSPFAVPGDQPTAATTQPSTSPYATYGAVPTTPYADAPAAPGPVGGPGGEHNITPTAKPNRGVGKKTAVVTGAIALALASGGIGGVVGANLDNGDAQPPSVGGDRHGDGQPKDSVPAPAGSVQDVAARVLPSVVSIAVRLGNQEGEGSGVVLDADGTIMTNNHVVTAASSKTANARPTITVIFHDGTRAPAELRGADPISDIAVIQVRNQSGLKPITVGSSKNLAVGQDVIAIGSPLGLAGTVTTGIISALNRPVSTSRIGDNTAVIDAIQTDAAINPGNSGGPLVNARGALIGINTAIATVGGRDANGNARASGSIGLGFAIPIDQAMRIANQLRKSGKAEHPSLGVSVGPASATDPTQSGARVTKVVPGGAAAAANIPDGAVIHKFGGRVITGADDLVAAVRSFAPGDTVEVQYTKNGRPVTTTVKLKTLTN</sequence>
<dbReference type="InterPro" id="IPR051201">
    <property type="entry name" value="Chloro_Bact_Ser_Proteases"/>
</dbReference>
<evidence type="ECO:0000256" key="4">
    <source>
        <dbReference type="SAM" id="MobiDB-lite"/>
    </source>
</evidence>
<dbReference type="GO" id="GO:0006508">
    <property type="term" value="P:proteolysis"/>
    <property type="evidence" value="ECO:0007669"/>
    <property type="project" value="UniProtKB-KW"/>
</dbReference>
<dbReference type="Pfam" id="PF13365">
    <property type="entry name" value="Trypsin_2"/>
    <property type="match status" value="1"/>
</dbReference>
<dbReference type="InterPro" id="IPR001478">
    <property type="entry name" value="PDZ"/>
</dbReference>
<evidence type="ECO:0000313" key="7">
    <source>
        <dbReference type="Proteomes" id="UP000444980"/>
    </source>
</evidence>
<protein>
    <submittedName>
        <fullName evidence="6">Serine protease</fullName>
    </submittedName>
</protein>
<keyword evidence="7" id="KW-1185">Reference proteome</keyword>
<dbReference type="SUPFAM" id="SSF50156">
    <property type="entry name" value="PDZ domain-like"/>
    <property type="match status" value="1"/>
</dbReference>
<evidence type="ECO:0000256" key="3">
    <source>
        <dbReference type="ARBA" id="ARBA00022801"/>
    </source>
</evidence>
<keyword evidence="3" id="KW-0378">Hydrolase</keyword>
<evidence type="ECO:0000259" key="5">
    <source>
        <dbReference type="PROSITE" id="PS50106"/>
    </source>
</evidence>
<dbReference type="PANTHER" id="PTHR43343:SF3">
    <property type="entry name" value="PROTEASE DO-LIKE 8, CHLOROPLASTIC"/>
    <property type="match status" value="1"/>
</dbReference>
<dbReference type="EMBL" id="BJOU01000001">
    <property type="protein sequence ID" value="GED96988.1"/>
    <property type="molecule type" value="Genomic_DNA"/>
</dbReference>